<dbReference type="InterPro" id="IPR011973">
    <property type="entry name" value="PaaD"/>
</dbReference>
<dbReference type="CDD" id="cd03443">
    <property type="entry name" value="PaaI_thioesterase"/>
    <property type="match status" value="1"/>
</dbReference>
<dbReference type="NCBIfam" id="TIGR02286">
    <property type="entry name" value="PaaD"/>
    <property type="match status" value="1"/>
</dbReference>
<organism evidence="3 4">
    <name type="scientific">Scleromatobacter humisilvae</name>
    <dbReference type="NCBI Taxonomy" id="2897159"/>
    <lineage>
        <taxon>Bacteria</taxon>
        <taxon>Pseudomonadati</taxon>
        <taxon>Pseudomonadota</taxon>
        <taxon>Betaproteobacteria</taxon>
        <taxon>Burkholderiales</taxon>
        <taxon>Sphaerotilaceae</taxon>
        <taxon>Scleromatobacter</taxon>
    </lineage>
</organism>
<dbReference type="PANTHER" id="PTHR42856">
    <property type="entry name" value="ACYL-COENZYME A THIOESTERASE PAAI"/>
    <property type="match status" value="1"/>
</dbReference>
<dbReference type="InterPro" id="IPR003736">
    <property type="entry name" value="PAAI_dom"/>
</dbReference>
<gene>
    <name evidence="3" type="primary">paaI</name>
    <name evidence="3" type="ORF">LPC04_02305</name>
</gene>
<dbReference type="AlphaFoldDB" id="A0A9X1YGQ6"/>
<sequence length="145" mass="15646">MADPQRIAERVRDHMWATDRASQGMGMEVAAIGPGSCTMTMTVREDMLNGYGTCQGGLMTTLADSCFAFACNAYNEITVAAGFDVQIVAPARLGDELVATAVEISKSGRLGVYDVDVRNQRDERVLAFRGRSYTMKGKPVLAIEG</sequence>
<reference evidence="3" key="1">
    <citation type="submission" date="2021-11" db="EMBL/GenBank/DDBJ databases">
        <title>BS-T2-15 a new species belonging to the Comamonadaceae family isolated from the soil of a French oak forest.</title>
        <authorList>
            <person name="Mieszkin S."/>
            <person name="Alain K."/>
        </authorList>
    </citation>
    <scope>NUCLEOTIDE SEQUENCE</scope>
    <source>
        <strain evidence="3">BS-T2-15</strain>
    </source>
</reference>
<accession>A0A9X1YGQ6</accession>
<dbReference type="InterPro" id="IPR029069">
    <property type="entry name" value="HotDog_dom_sf"/>
</dbReference>
<dbReference type="GO" id="GO:0016289">
    <property type="term" value="F:acyl-CoA hydrolase activity"/>
    <property type="evidence" value="ECO:0007669"/>
    <property type="project" value="TreeGrafter"/>
</dbReference>
<dbReference type="SUPFAM" id="SSF54637">
    <property type="entry name" value="Thioesterase/thiol ester dehydrase-isomerase"/>
    <property type="match status" value="1"/>
</dbReference>
<dbReference type="InterPro" id="IPR006683">
    <property type="entry name" value="Thioestr_dom"/>
</dbReference>
<dbReference type="NCBIfam" id="TIGR00369">
    <property type="entry name" value="unchar_dom_1"/>
    <property type="match status" value="1"/>
</dbReference>
<dbReference type="Pfam" id="PF03061">
    <property type="entry name" value="4HBT"/>
    <property type="match status" value="1"/>
</dbReference>
<name>A0A9X1YGQ6_9BURK</name>
<evidence type="ECO:0000259" key="2">
    <source>
        <dbReference type="Pfam" id="PF03061"/>
    </source>
</evidence>
<dbReference type="EMBL" id="JAJLJH010000001">
    <property type="protein sequence ID" value="MCK9684535.1"/>
    <property type="molecule type" value="Genomic_DNA"/>
</dbReference>
<dbReference type="EC" id="3.1.2.-" evidence="3"/>
<dbReference type="InterPro" id="IPR052723">
    <property type="entry name" value="Acyl-CoA_thioesterase_PaaI"/>
</dbReference>
<proteinExistence type="predicted"/>
<comment type="caution">
    <text evidence="3">The sequence shown here is derived from an EMBL/GenBank/DDBJ whole genome shotgun (WGS) entry which is preliminary data.</text>
</comment>
<dbReference type="RefSeq" id="WP_275680562.1">
    <property type="nucleotide sequence ID" value="NZ_JAJLJH010000001.1"/>
</dbReference>
<dbReference type="Proteomes" id="UP001139353">
    <property type="component" value="Unassembled WGS sequence"/>
</dbReference>
<keyword evidence="1 3" id="KW-0378">Hydrolase</keyword>
<keyword evidence="4" id="KW-1185">Reference proteome</keyword>
<evidence type="ECO:0000313" key="3">
    <source>
        <dbReference type="EMBL" id="MCK9684535.1"/>
    </source>
</evidence>
<evidence type="ECO:0000313" key="4">
    <source>
        <dbReference type="Proteomes" id="UP001139353"/>
    </source>
</evidence>
<dbReference type="Gene3D" id="3.10.129.10">
    <property type="entry name" value="Hotdog Thioesterase"/>
    <property type="match status" value="1"/>
</dbReference>
<protein>
    <submittedName>
        <fullName evidence="3">Hydroxyphenylacetyl-CoA thioesterase PaaI</fullName>
        <ecNumber evidence="3">3.1.2.-</ecNumber>
    </submittedName>
</protein>
<feature type="domain" description="Thioesterase" evidence="2">
    <location>
        <begin position="51"/>
        <end position="124"/>
    </location>
</feature>
<evidence type="ECO:0000256" key="1">
    <source>
        <dbReference type="ARBA" id="ARBA00022801"/>
    </source>
</evidence>
<dbReference type="PANTHER" id="PTHR42856:SF1">
    <property type="entry name" value="ACYL-COENZYME A THIOESTERASE PAAI"/>
    <property type="match status" value="1"/>
</dbReference>